<keyword evidence="10" id="KW-0456">Lyase</keyword>
<dbReference type="InterPro" id="IPR054542">
    <property type="entry name" value="Cys_met_metab_PP"/>
</dbReference>
<evidence type="ECO:0000256" key="9">
    <source>
        <dbReference type="RuleBase" id="RU362118"/>
    </source>
</evidence>
<evidence type="ECO:0000256" key="3">
    <source>
        <dbReference type="ARBA" id="ARBA00022898"/>
    </source>
</evidence>
<evidence type="ECO:0000313" key="10">
    <source>
        <dbReference type="EMBL" id="PIE31901.1"/>
    </source>
</evidence>
<dbReference type="PANTHER" id="PTHR11808:SF86">
    <property type="entry name" value="METHIONINE GAMMA-LYASE"/>
    <property type="match status" value="1"/>
</dbReference>
<sequence length="414" mass="45485">MHHHSDHPESMMMGYGYHPEWSEGAIKPPLFQSSTFVFRSAAEGKAFFELAHGQRDAEPDETMGLIYSRINNPNVEIFEDRICLWDKAEAAAAFESGMAAISATLLAHLRPGDIILHGEPLYGGTDHLMRHILPRYGIEYLGFDPSADIDDLVALAESAPGRVAMIYIETPTNPTNDLYDIEMCAKAAKRLSTDDQQVLVAVDNTYLGPLWQHPLEHGADLVIYSATKYIGGHSDVLAGAVLGSANLIGPIKELRTFTGSVANPWTGWLLCRSLETLKVRMEAQGRNAHKVADWLKDHPKVAEVSYLGHLQPGDKGYDLWQRQCKGGGAMLSVWLDTDEAGAFRFLDNLHQFHLAVSLGSTESLAQHPATMTHSGIPLDVLERLRVTPGLVRLSIGIEHPDDLIADLEAALKAV</sequence>
<comment type="similarity">
    <text evidence="2 9">Belongs to the trans-sulfuration enzymes family.</text>
</comment>
<comment type="catalytic activity">
    <reaction evidence="6">
        <text>L-homocysteine + H2O = 2-oxobutanoate + hydrogen sulfide + NH4(+) + H(+)</text>
        <dbReference type="Rhea" id="RHEA:14501"/>
        <dbReference type="ChEBI" id="CHEBI:15377"/>
        <dbReference type="ChEBI" id="CHEBI:15378"/>
        <dbReference type="ChEBI" id="CHEBI:16763"/>
        <dbReference type="ChEBI" id="CHEBI:28938"/>
        <dbReference type="ChEBI" id="CHEBI:29919"/>
        <dbReference type="ChEBI" id="CHEBI:58199"/>
        <dbReference type="EC" id="4.4.1.2"/>
    </reaction>
    <physiologicalReaction direction="left-to-right" evidence="6">
        <dbReference type="Rhea" id="RHEA:14502"/>
    </physiologicalReaction>
</comment>
<keyword evidence="3 8" id="KW-0663">Pyridoxal phosphate</keyword>
<name>A0A2G6K8B9_9ACTN</name>
<evidence type="ECO:0000256" key="4">
    <source>
        <dbReference type="ARBA" id="ARBA00047175"/>
    </source>
</evidence>
<dbReference type="CDD" id="cd00614">
    <property type="entry name" value="CGS_like"/>
    <property type="match status" value="1"/>
</dbReference>
<evidence type="ECO:0000256" key="8">
    <source>
        <dbReference type="PIRSR" id="PIRSR001434-2"/>
    </source>
</evidence>
<dbReference type="GO" id="GO:0030170">
    <property type="term" value="F:pyridoxal phosphate binding"/>
    <property type="evidence" value="ECO:0007669"/>
    <property type="project" value="InterPro"/>
</dbReference>
<evidence type="ECO:0000256" key="5">
    <source>
        <dbReference type="ARBA" id="ARBA00047199"/>
    </source>
</evidence>
<evidence type="ECO:0000256" key="6">
    <source>
        <dbReference type="ARBA" id="ARBA00048780"/>
    </source>
</evidence>
<evidence type="ECO:0000256" key="2">
    <source>
        <dbReference type="ARBA" id="ARBA00009077"/>
    </source>
</evidence>
<dbReference type="InterPro" id="IPR015424">
    <property type="entry name" value="PyrdxlP-dep_Trfase"/>
</dbReference>
<dbReference type="SUPFAM" id="SSF53383">
    <property type="entry name" value="PLP-dependent transferases"/>
    <property type="match status" value="1"/>
</dbReference>
<dbReference type="EC" id="4.4.1.2" evidence="4"/>
<dbReference type="GO" id="GO:0018826">
    <property type="term" value="F:methionine gamma-lyase activity"/>
    <property type="evidence" value="ECO:0007669"/>
    <property type="project" value="UniProtKB-EC"/>
</dbReference>
<dbReference type="GO" id="GO:0005737">
    <property type="term" value="C:cytoplasm"/>
    <property type="evidence" value="ECO:0007669"/>
    <property type="project" value="TreeGrafter"/>
</dbReference>
<dbReference type="FunFam" id="3.40.640.10:FF:000046">
    <property type="entry name" value="Cystathionine gamma-lyase"/>
    <property type="match status" value="1"/>
</dbReference>
<feature type="modified residue" description="N6-(pyridoxal phosphate)lysine" evidence="8">
    <location>
        <position position="228"/>
    </location>
</feature>
<dbReference type="PANTHER" id="PTHR11808">
    <property type="entry name" value="TRANS-SULFURATION ENZYME FAMILY MEMBER"/>
    <property type="match status" value="1"/>
</dbReference>
<gene>
    <name evidence="10" type="ORF">CSA55_04585</name>
</gene>
<evidence type="ECO:0000256" key="7">
    <source>
        <dbReference type="ARBA" id="ARBA00052699"/>
    </source>
</evidence>
<dbReference type="Gene3D" id="3.90.1150.10">
    <property type="entry name" value="Aspartate Aminotransferase, domain 1"/>
    <property type="match status" value="1"/>
</dbReference>
<accession>A0A2G6K8B9</accession>
<dbReference type="Pfam" id="PF01053">
    <property type="entry name" value="Cys_Met_Meta_PP"/>
    <property type="match status" value="1"/>
</dbReference>
<dbReference type="InterPro" id="IPR000277">
    <property type="entry name" value="Cys/Met-Metab_PyrdxlP-dep_enz"/>
</dbReference>
<proteinExistence type="inferred from homology"/>
<comment type="cofactor">
    <cofactor evidence="1 9">
        <name>pyridoxal 5'-phosphate</name>
        <dbReference type="ChEBI" id="CHEBI:597326"/>
    </cofactor>
</comment>
<dbReference type="InterPro" id="IPR015422">
    <property type="entry name" value="PyrdxlP-dep_Trfase_small"/>
</dbReference>
<dbReference type="GO" id="GO:0047982">
    <property type="term" value="F:homocysteine desulfhydrase activity"/>
    <property type="evidence" value="ECO:0007669"/>
    <property type="project" value="UniProtKB-EC"/>
</dbReference>
<dbReference type="Gene3D" id="3.40.640.10">
    <property type="entry name" value="Type I PLP-dependent aspartate aminotransferase-like (Major domain)"/>
    <property type="match status" value="1"/>
</dbReference>
<dbReference type="GO" id="GO:0019346">
    <property type="term" value="P:transsulfuration"/>
    <property type="evidence" value="ECO:0007669"/>
    <property type="project" value="InterPro"/>
</dbReference>
<dbReference type="InterPro" id="IPR015421">
    <property type="entry name" value="PyrdxlP-dep_Trfase_major"/>
</dbReference>
<protein>
    <recommendedName>
        <fullName evidence="4">homocysteine desulfhydrase</fullName>
        <ecNumber evidence="4">4.4.1.2</ecNumber>
    </recommendedName>
    <alternativeName>
        <fullName evidence="5">Homocysteine desulfhydrase</fullName>
    </alternativeName>
</protein>
<comment type="catalytic activity">
    <reaction evidence="7">
        <text>L-methionine + H2O = methanethiol + 2-oxobutanoate + NH4(+)</text>
        <dbReference type="Rhea" id="RHEA:23800"/>
        <dbReference type="ChEBI" id="CHEBI:15377"/>
        <dbReference type="ChEBI" id="CHEBI:16007"/>
        <dbReference type="ChEBI" id="CHEBI:16763"/>
        <dbReference type="ChEBI" id="CHEBI:28938"/>
        <dbReference type="ChEBI" id="CHEBI:57844"/>
        <dbReference type="EC" id="4.4.1.11"/>
    </reaction>
    <physiologicalReaction direction="left-to-right" evidence="7">
        <dbReference type="Rhea" id="RHEA:23801"/>
    </physiologicalReaction>
</comment>
<organism evidence="10 11">
    <name type="scientific">Ilumatobacter coccineus</name>
    <dbReference type="NCBI Taxonomy" id="467094"/>
    <lineage>
        <taxon>Bacteria</taxon>
        <taxon>Bacillati</taxon>
        <taxon>Actinomycetota</taxon>
        <taxon>Acidimicrobiia</taxon>
        <taxon>Acidimicrobiales</taxon>
        <taxon>Ilumatobacteraceae</taxon>
        <taxon>Ilumatobacter</taxon>
    </lineage>
</organism>
<dbReference type="Proteomes" id="UP000230914">
    <property type="component" value="Unassembled WGS sequence"/>
</dbReference>
<reference evidence="10 11" key="1">
    <citation type="submission" date="2017-10" db="EMBL/GenBank/DDBJ databases">
        <title>Novel microbial diversity and functional potential in the marine mammal oral microbiome.</title>
        <authorList>
            <person name="Dudek N.K."/>
            <person name="Sun C.L."/>
            <person name="Burstein D."/>
            <person name="Kantor R.S."/>
            <person name="Aliaga Goltsman D.S."/>
            <person name="Bik E.M."/>
            <person name="Thomas B.C."/>
            <person name="Banfield J.F."/>
            <person name="Relman D.A."/>
        </authorList>
    </citation>
    <scope>NUCLEOTIDE SEQUENCE [LARGE SCALE GENOMIC DNA]</scope>
    <source>
        <strain evidence="10">DOLJORAL78_61_10</strain>
    </source>
</reference>
<comment type="caution">
    <text evidence="10">The sequence shown here is derived from an EMBL/GenBank/DDBJ whole genome shotgun (WGS) entry which is preliminary data.</text>
</comment>
<dbReference type="NCBIfam" id="NF005455">
    <property type="entry name" value="PRK07049.1"/>
    <property type="match status" value="1"/>
</dbReference>
<evidence type="ECO:0000256" key="1">
    <source>
        <dbReference type="ARBA" id="ARBA00001933"/>
    </source>
</evidence>
<dbReference type="PIRSF" id="PIRSF001434">
    <property type="entry name" value="CGS"/>
    <property type="match status" value="1"/>
</dbReference>
<dbReference type="EMBL" id="PDSL01000061">
    <property type="protein sequence ID" value="PIE31901.1"/>
    <property type="molecule type" value="Genomic_DNA"/>
</dbReference>
<dbReference type="PROSITE" id="PS00868">
    <property type="entry name" value="CYS_MET_METAB_PP"/>
    <property type="match status" value="1"/>
</dbReference>
<evidence type="ECO:0000313" key="11">
    <source>
        <dbReference type="Proteomes" id="UP000230914"/>
    </source>
</evidence>
<dbReference type="AlphaFoldDB" id="A0A2G6K8B9"/>